<feature type="domain" description="TonB-dependent receptor-like beta-barrel" evidence="12">
    <location>
        <begin position="255"/>
        <end position="719"/>
    </location>
</feature>
<feature type="domain" description="TonB-dependent receptor plug" evidence="13">
    <location>
        <begin position="117"/>
        <end position="142"/>
    </location>
</feature>
<keyword evidence="2 10" id="KW-0813">Transport</keyword>
<evidence type="ECO:0000313" key="15">
    <source>
        <dbReference type="Proteomes" id="UP000286576"/>
    </source>
</evidence>
<dbReference type="InterPro" id="IPR000531">
    <property type="entry name" value="Beta-barrel_TonB"/>
</dbReference>
<evidence type="ECO:0000256" key="8">
    <source>
        <dbReference type="ARBA" id="ARBA00023136"/>
    </source>
</evidence>
<evidence type="ECO:0000259" key="12">
    <source>
        <dbReference type="Pfam" id="PF00593"/>
    </source>
</evidence>
<evidence type="ECO:0000259" key="13">
    <source>
        <dbReference type="Pfam" id="PF07715"/>
    </source>
</evidence>
<evidence type="ECO:0000256" key="10">
    <source>
        <dbReference type="PROSITE-ProRule" id="PRU01360"/>
    </source>
</evidence>
<keyword evidence="9 10" id="KW-0998">Cell outer membrane</keyword>
<dbReference type="GO" id="GO:0009279">
    <property type="term" value="C:cell outer membrane"/>
    <property type="evidence" value="ECO:0007669"/>
    <property type="project" value="UniProtKB-SubCell"/>
</dbReference>
<dbReference type="EMBL" id="QXFL01000020">
    <property type="protein sequence ID" value="RIV82304.1"/>
    <property type="molecule type" value="Genomic_DNA"/>
</dbReference>
<dbReference type="InterPro" id="IPR036942">
    <property type="entry name" value="Beta-barrel_TonB_sf"/>
</dbReference>
<protein>
    <submittedName>
        <fullName evidence="14">TonB-dependent receptor</fullName>
    </submittedName>
</protein>
<dbReference type="Gene3D" id="2.170.130.10">
    <property type="entry name" value="TonB-dependent receptor, plug domain"/>
    <property type="match status" value="1"/>
</dbReference>
<evidence type="ECO:0000256" key="3">
    <source>
        <dbReference type="ARBA" id="ARBA00022452"/>
    </source>
</evidence>
<comment type="caution">
    <text evidence="14">The sequence shown here is derived from an EMBL/GenBank/DDBJ whole genome shotgun (WGS) entry which is preliminary data.</text>
</comment>
<dbReference type="PANTHER" id="PTHR30069:SF53">
    <property type="entry name" value="COLICIN I RECEPTOR-RELATED"/>
    <property type="match status" value="1"/>
</dbReference>
<keyword evidence="14" id="KW-0675">Receptor</keyword>
<dbReference type="AlphaFoldDB" id="A0A418NMW2"/>
<dbReference type="InterPro" id="IPR012910">
    <property type="entry name" value="Plug_dom"/>
</dbReference>
<evidence type="ECO:0000256" key="7">
    <source>
        <dbReference type="ARBA" id="ARBA00023077"/>
    </source>
</evidence>
<dbReference type="GO" id="GO:0044718">
    <property type="term" value="P:siderophore transmembrane transport"/>
    <property type="evidence" value="ECO:0007669"/>
    <property type="project" value="TreeGrafter"/>
</dbReference>
<name>A0A418NMW2_9SPHN</name>
<keyword evidence="6" id="KW-0406">Ion transport</keyword>
<keyword evidence="15" id="KW-1185">Reference proteome</keyword>
<keyword evidence="4 10" id="KW-0812">Transmembrane</keyword>
<evidence type="ECO:0000256" key="11">
    <source>
        <dbReference type="RuleBase" id="RU003357"/>
    </source>
</evidence>
<gene>
    <name evidence="14" type="ORF">D2V07_18065</name>
</gene>
<evidence type="ECO:0000313" key="14">
    <source>
        <dbReference type="EMBL" id="RIV82304.1"/>
    </source>
</evidence>
<evidence type="ECO:0000256" key="9">
    <source>
        <dbReference type="ARBA" id="ARBA00023237"/>
    </source>
</evidence>
<keyword evidence="3 10" id="KW-1134">Transmembrane beta strand</keyword>
<dbReference type="Proteomes" id="UP000286576">
    <property type="component" value="Unassembled WGS sequence"/>
</dbReference>
<dbReference type="SUPFAM" id="SSF56935">
    <property type="entry name" value="Porins"/>
    <property type="match status" value="1"/>
</dbReference>
<dbReference type="CDD" id="cd01347">
    <property type="entry name" value="ligand_gated_channel"/>
    <property type="match status" value="1"/>
</dbReference>
<dbReference type="PANTHER" id="PTHR30069">
    <property type="entry name" value="TONB-DEPENDENT OUTER MEMBRANE RECEPTOR"/>
    <property type="match status" value="1"/>
</dbReference>
<dbReference type="Pfam" id="PF07715">
    <property type="entry name" value="Plug"/>
    <property type="match status" value="1"/>
</dbReference>
<evidence type="ECO:0000256" key="6">
    <source>
        <dbReference type="ARBA" id="ARBA00023065"/>
    </source>
</evidence>
<comment type="subcellular location">
    <subcellularLocation>
        <location evidence="1 10">Cell outer membrane</location>
        <topology evidence="1 10">Multi-pass membrane protein</topology>
    </subcellularLocation>
</comment>
<sequence>MIGVGWFLDRPIHPSGKIILEFITPAPKCLSEAFESAVHRLDRTSVRLCNIGREAVDCVGPDWSSLRWHWNATIETIRVGSREVWYAQFISPAPAAPVRAFWNIEAVGNKAKERRCVALVERIEVIRGPASTLYGADAMGGVINIITRPVSRYWTGSVTVGRSFQEDERFGDDITFDAAVTGPILGDTLGIALRGSIYERMASNPEFVPVIDPSGEEQVRALGFGGGGRTVDNTNYSAGGTLSWMPSVDHRIAFDYDISRQIYDNTPVTDPVTTEVSFPLGTLDSIDTIWQTRGGIVAPRVGYKDEQRYDRTNWSIAHNGEWSFGTSFISLAHVDTVNRGRTRPFSVAERLLLQDIYDGTGDYAGLSEEERRGIAAATFLPRPDRDLRSSQYTLDARVVVPLSGFVGNHEVVVGGQYIDGELFDAVFGLEESSEGIPAVQEQRQWSIFAEDNWSPVDFFTLTAGVRYDEHDVFGGQVSPRVYGVFNVTNTVIVKGGVSTGYKTPKTTDLYDGIRGFGGQGTFPFVGNPLLVPETSTNTEAAVYWDPLPGTGINVTYFHTSFDDKIASASVQPCALTGGERPCANLGDYFAVLDVGILNQPVNIDEAKVEGVEVAGQLRFLRDFNLRANYTYTDSEQLSGPGEGLPLTNTAAHMANATLDWTVTERISAQLNAEHRSRRYRGVDATTGDRLFYESYTVLNLGAQFELNEHIRLAARVNNLLDTDFTSYQTSFIDNGDGTFDPVFIDDYNNKDKARSYWVSLNAQF</sequence>
<dbReference type="Pfam" id="PF00593">
    <property type="entry name" value="TonB_dep_Rec_b-barrel"/>
    <property type="match status" value="1"/>
</dbReference>
<dbReference type="InterPro" id="IPR037066">
    <property type="entry name" value="Plug_dom_sf"/>
</dbReference>
<organism evidence="14 15">
    <name type="scientific">Aurantiacibacter zhengii</name>
    <dbReference type="NCBI Taxonomy" id="2307003"/>
    <lineage>
        <taxon>Bacteria</taxon>
        <taxon>Pseudomonadati</taxon>
        <taxon>Pseudomonadota</taxon>
        <taxon>Alphaproteobacteria</taxon>
        <taxon>Sphingomonadales</taxon>
        <taxon>Erythrobacteraceae</taxon>
        <taxon>Aurantiacibacter</taxon>
    </lineage>
</organism>
<evidence type="ECO:0000256" key="1">
    <source>
        <dbReference type="ARBA" id="ARBA00004571"/>
    </source>
</evidence>
<evidence type="ECO:0000256" key="5">
    <source>
        <dbReference type="ARBA" id="ARBA00022729"/>
    </source>
</evidence>
<comment type="similarity">
    <text evidence="10 11">Belongs to the TonB-dependent receptor family.</text>
</comment>
<dbReference type="InterPro" id="IPR039426">
    <property type="entry name" value="TonB-dep_rcpt-like"/>
</dbReference>
<keyword evidence="8 10" id="KW-0472">Membrane</keyword>
<dbReference type="PROSITE" id="PS52016">
    <property type="entry name" value="TONB_DEPENDENT_REC_3"/>
    <property type="match status" value="1"/>
</dbReference>
<dbReference type="Gene3D" id="2.40.170.20">
    <property type="entry name" value="TonB-dependent receptor, beta-barrel domain"/>
    <property type="match status" value="1"/>
</dbReference>
<keyword evidence="7 11" id="KW-0798">TonB box</keyword>
<proteinExistence type="inferred from homology"/>
<dbReference type="OrthoDB" id="9796221at2"/>
<dbReference type="GO" id="GO:0015344">
    <property type="term" value="F:siderophore uptake transmembrane transporter activity"/>
    <property type="evidence" value="ECO:0007669"/>
    <property type="project" value="TreeGrafter"/>
</dbReference>
<evidence type="ECO:0000256" key="4">
    <source>
        <dbReference type="ARBA" id="ARBA00022692"/>
    </source>
</evidence>
<keyword evidence="5" id="KW-0732">Signal</keyword>
<evidence type="ECO:0000256" key="2">
    <source>
        <dbReference type="ARBA" id="ARBA00022448"/>
    </source>
</evidence>
<reference evidence="14 15" key="1">
    <citation type="submission" date="2018-08" db="EMBL/GenBank/DDBJ databases">
        <title>Erythrobacter zhengii sp.nov., a bacterium isolated from deep-sea sediment.</title>
        <authorList>
            <person name="Fang C."/>
            <person name="Wu Y.-H."/>
            <person name="Sun C."/>
            <person name="Wang H."/>
            <person name="Cheng H."/>
            <person name="Meng F.-X."/>
            <person name="Wang C.-S."/>
            <person name="Xu X.-W."/>
        </authorList>
    </citation>
    <scope>NUCLEOTIDE SEQUENCE [LARGE SCALE GENOMIC DNA]</scope>
    <source>
        <strain evidence="14 15">V18</strain>
    </source>
</reference>
<accession>A0A418NMW2</accession>